<feature type="region of interest" description="Disordered" evidence="1">
    <location>
        <begin position="1556"/>
        <end position="1612"/>
    </location>
</feature>
<dbReference type="InterPro" id="IPR022185">
    <property type="entry name" value="DUF3712"/>
</dbReference>
<dbReference type="Proteomes" id="UP000827284">
    <property type="component" value="Unassembled WGS sequence"/>
</dbReference>
<dbReference type="GO" id="GO:0000329">
    <property type="term" value="C:fungal-type vacuole membrane"/>
    <property type="evidence" value="ECO:0007669"/>
    <property type="project" value="InterPro"/>
</dbReference>
<dbReference type="PANTHER" id="PTHR35895:SF1">
    <property type="entry name" value="LIPID-BINDING SERUM GLYCOPROTEIN C-TERMINAL DOMAIN-CONTAINING PROTEIN"/>
    <property type="match status" value="1"/>
</dbReference>
<comment type="caution">
    <text evidence="3">The sequence shown here is derived from an EMBL/GenBank/DDBJ whole genome shotgun (WGS) entry which is preliminary data.</text>
</comment>
<dbReference type="Pfam" id="PF12505">
    <property type="entry name" value="DUF3712"/>
    <property type="match status" value="4"/>
</dbReference>
<feature type="compositionally biased region" description="Low complexity" evidence="1">
    <location>
        <begin position="1565"/>
        <end position="1612"/>
    </location>
</feature>
<protein>
    <submittedName>
        <fullName evidence="3">Uncharacterized protein</fullName>
    </submittedName>
</protein>
<evidence type="ECO:0000256" key="2">
    <source>
        <dbReference type="SAM" id="Phobius"/>
    </source>
</evidence>
<accession>A0A9P3HIT1</accession>
<organism evidence="3 4">
    <name type="scientific">Entomortierella parvispora</name>
    <dbReference type="NCBI Taxonomy" id="205924"/>
    <lineage>
        <taxon>Eukaryota</taxon>
        <taxon>Fungi</taxon>
        <taxon>Fungi incertae sedis</taxon>
        <taxon>Mucoromycota</taxon>
        <taxon>Mortierellomycotina</taxon>
        <taxon>Mortierellomycetes</taxon>
        <taxon>Mortierellales</taxon>
        <taxon>Mortierellaceae</taxon>
        <taxon>Entomortierella</taxon>
    </lineage>
</organism>
<feature type="region of interest" description="Disordered" evidence="1">
    <location>
        <begin position="1"/>
        <end position="21"/>
    </location>
</feature>
<gene>
    <name evidence="3" type="ORF">EMPS_09771</name>
</gene>
<evidence type="ECO:0000313" key="4">
    <source>
        <dbReference type="Proteomes" id="UP000827284"/>
    </source>
</evidence>
<dbReference type="SUPFAM" id="SSF117070">
    <property type="entry name" value="LEA14-like"/>
    <property type="match status" value="1"/>
</dbReference>
<reference evidence="3" key="1">
    <citation type="submission" date="2021-11" db="EMBL/GenBank/DDBJ databases">
        <authorList>
            <person name="Herlambang A."/>
            <person name="Guo Y."/>
            <person name="Takashima Y."/>
            <person name="Nishizawa T."/>
        </authorList>
    </citation>
    <scope>NUCLEOTIDE SEQUENCE</scope>
    <source>
        <strain evidence="3">E1425</strain>
    </source>
</reference>
<evidence type="ECO:0000313" key="3">
    <source>
        <dbReference type="EMBL" id="GJJ77412.1"/>
    </source>
</evidence>
<proteinExistence type="predicted"/>
<keyword evidence="2" id="KW-0812">Transmembrane</keyword>
<evidence type="ECO:0000256" key="1">
    <source>
        <dbReference type="SAM" id="MobiDB-lite"/>
    </source>
</evidence>
<dbReference type="Gene3D" id="2.60.40.1820">
    <property type="match status" value="1"/>
</dbReference>
<dbReference type="EMBL" id="BQFW01000013">
    <property type="protein sequence ID" value="GJJ77412.1"/>
    <property type="molecule type" value="Genomic_DNA"/>
</dbReference>
<keyword evidence="2" id="KW-1133">Transmembrane helix</keyword>
<name>A0A9P3HIT1_9FUNG</name>
<keyword evidence="2" id="KW-0472">Membrane</keyword>
<keyword evidence="4" id="KW-1185">Reference proteome</keyword>
<reference evidence="3" key="2">
    <citation type="journal article" date="2022" name="Microbiol. Resour. Announc.">
        <title>Whole-Genome Sequence of Entomortierella parvispora E1425, a Mucoromycotan Fungus Associated with Burkholderiaceae-Related Endosymbiotic Bacteria.</title>
        <authorList>
            <person name="Herlambang A."/>
            <person name="Guo Y."/>
            <person name="Takashima Y."/>
            <person name="Narisawa K."/>
            <person name="Ohta H."/>
            <person name="Nishizawa T."/>
        </authorList>
    </citation>
    <scope>NUCLEOTIDE SEQUENCE</scope>
    <source>
        <strain evidence="3">E1425</strain>
    </source>
</reference>
<sequence>MAFDIREEDEDHHDEFDEYDVQETKPPPKFYHRRKFWYFCIPNAIITLIVAVMLGLYVIMPKIAQGLMNKATIEFDAINIVNPTATSMDITMQGNMRNTGPFSAEISFPGTVYVSWNGIELGTTDIPGTSKASGGKGSLNLGSTFTVTNATAFAEFSSYMLNAQSFVWHLQGKLNVKALSHTVKNLDLSKDITVNAFDGLNGIKIEKFALPGDDPSGKGIIIEIDTTVNNPSAIQMYMGSLTLAISYQDVLMGYVTSSNLTMVRGVQTMSMKGLLIPQNTTEGLAVTSEMMSRYVGNVLTNTTATGVDVKPDGVNSLDWLSAAVKNLKLTVPLQSPVPLQLIKGLNLGALGLVFTPPTAYEPVTTSTGVLANYSLPDGFGFNIQFQQVSNSFALTRGGVVIANLNSTYNPSTSNMAAGTLTFNLLATPLLVPDASHAAFQEFNRDLTVGADLPFQVTGQASVFANTSIGVVNLVNIPFNASTQLSGLQSLANPAPTITSLQVVSGTTTGLTMNISVIIVNPSSISLSAGDVVLALMYKGVNLGTVTMPNLSIVPGANTVATTSTIDPAKSPEGLELLSLYTSGAGASVSITGTPTSTTVDSLSLAFGALNIETQMPGLQSKLLAGASLEVLNTTLVNGLAQTVVTVNNPFVPAMSILSIDSKITYNGALVGSVVSTFATPPVIPGVGQGTITASLAMNTNPADLVTLIMAQAKKNGMNTDAFEGLLSLQHGGTPPASLFAGFNVADFTIKAMAGLVVDITMTTTVKVGDYQVTIPYTQTGVATATDSSILKLIPLVGTPIAQSIVDASLLAFSAITINAPQETSFLTDIVGAITKTGPLDAEIVFPSPVVVSYNGKAIGSMTMPTVNAVADQGANLDLKGVQFTITDAAAYTEFTTFALNNAKFDWTISTTGIVVNAMGASMPGVSMTKTVTLDGFNKLAGLQLLDYIIESYDDAGLHLSIGAYVQNPSTIGMTIPVSNFQTLFQGTVLGPAVATNMQLIAHSPSNFALNATIAAGSNPAALVPVLEGIFHNAVSNISTPLQAKGLGAPGLSWLDAAIRTLTFDTALPPLPYSPIVSVKIDAMEMDFTCGECVWKPNATSTITAQTKLPFRNGAPITQLSQNVQILDTAGNLVGTLDTDYAHSTSVGDMVTVVTPPAPLVIPDASQKTYETFIGNLTAADIYTLGLRGTASSKLSLPPFGDIEVKGIPLDVTTQLAGLQGLKKIDFKSILAMSPWGDIIVQSQVIIHNPSQLTLTIGNLSMMAGIDYLPTGLVGQSSIKYLTLVPGPNNIVASLQLQASLYGKRASDIAADINNASIPSTTVYLYCYPESSSNPALAAGLINVQTSTVIYAGSAISTLPPYDPIWDMKMLPNTGVDGIFEFSALFHHPYPGIRVSIESLYVDPSKFDFGSQDYWLGGIQGGKPIPGRGEGRVDFASWGYDPAFVPVVFAPNDTSKTVSWKAQIGMMTANSNFINYPDEFWATFVQNCITTPCRSVFNIMPMITMGQDPTPQNTDWSCIGYYPDPTDISQTGCTTAARAPADFGVIRQYLDKLRGPAPVAPPTLSPSPSQVPVVPSSSPSVTVVPQPTTTSAVDPVTATPSAPAPSATATVAP</sequence>
<dbReference type="PANTHER" id="PTHR35895">
    <property type="entry name" value="CHROMOSOME 16, WHOLE GENOME SHOTGUN SEQUENCE"/>
    <property type="match status" value="1"/>
</dbReference>
<feature type="transmembrane region" description="Helical" evidence="2">
    <location>
        <begin position="36"/>
        <end position="60"/>
    </location>
</feature>
<dbReference type="OrthoDB" id="10039566at2759"/>
<dbReference type="InterPro" id="IPR046368">
    <property type="entry name" value="Tag1"/>
</dbReference>